<dbReference type="InterPro" id="IPR010499">
    <property type="entry name" value="AraC_E-bd"/>
</dbReference>
<dbReference type="InterPro" id="IPR029442">
    <property type="entry name" value="GyrI-like"/>
</dbReference>
<dbReference type="PROSITE" id="PS01124">
    <property type="entry name" value="HTH_ARAC_FAMILY_2"/>
    <property type="match status" value="1"/>
</dbReference>
<evidence type="ECO:0000256" key="2">
    <source>
        <dbReference type="ARBA" id="ARBA00023125"/>
    </source>
</evidence>
<dbReference type="SMART" id="SM00871">
    <property type="entry name" value="AraC_E_bind"/>
    <property type="match status" value="1"/>
</dbReference>
<name>A0ABU7KN12_9ACTN</name>
<dbReference type="PANTHER" id="PTHR47504">
    <property type="entry name" value="RIGHT ORIGIN-BINDING PROTEIN"/>
    <property type="match status" value="1"/>
</dbReference>
<gene>
    <name evidence="5" type="ORF">Q8A49_09210</name>
</gene>
<keyword evidence="3" id="KW-0804">Transcription</keyword>
<dbReference type="Pfam" id="PF12833">
    <property type="entry name" value="HTH_18"/>
    <property type="match status" value="1"/>
</dbReference>
<dbReference type="PANTHER" id="PTHR47504:SF5">
    <property type="entry name" value="RIGHT ORIGIN-BINDING PROTEIN"/>
    <property type="match status" value="1"/>
</dbReference>
<evidence type="ECO:0000313" key="5">
    <source>
        <dbReference type="EMBL" id="MEE2050675.1"/>
    </source>
</evidence>
<dbReference type="RefSeq" id="WP_330157872.1">
    <property type="nucleotide sequence ID" value="NZ_BAAAJA010000008.1"/>
</dbReference>
<reference evidence="5 6" key="1">
    <citation type="submission" date="2023-07" db="EMBL/GenBank/DDBJ databases">
        <authorList>
            <person name="Girao M."/>
            <person name="Carvalho M.F."/>
        </authorList>
    </citation>
    <scope>NUCLEOTIDE SEQUENCE [LARGE SCALE GENOMIC DNA]</scope>
    <source>
        <strain evidence="5 6">66/93</strain>
    </source>
</reference>
<accession>A0ABU7KN12</accession>
<proteinExistence type="predicted"/>
<evidence type="ECO:0000259" key="4">
    <source>
        <dbReference type="PROSITE" id="PS01124"/>
    </source>
</evidence>
<evidence type="ECO:0000256" key="1">
    <source>
        <dbReference type="ARBA" id="ARBA00023015"/>
    </source>
</evidence>
<evidence type="ECO:0000256" key="3">
    <source>
        <dbReference type="ARBA" id="ARBA00023163"/>
    </source>
</evidence>
<organism evidence="5 6">
    <name type="scientific">Nocardiopsis tropica</name>
    <dbReference type="NCBI Taxonomy" id="109330"/>
    <lineage>
        <taxon>Bacteria</taxon>
        <taxon>Bacillati</taxon>
        <taxon>Actinomycetota</taxon>
        <taxon>Actinomycetes</taxon>
        <taxon>Streptosporangiales</taxon>
        <taxon>Nocardiopsidaceae</taxon>
        <taxon>Nocardiopsis</taxon>
    </lineage>
</organism>
<dbReference type="Gene3D" id="1.10.10.60">
    <property type="entry name" value="Homeodomain-like"/>
    <property type="match status" value="2"/>
</dbReference>
<dbReference type="SUPFAM" id="SSF55136">
    <property type="entry name" value="Probable bacterial effector-binding domain"/>
    <property type="match status" value="1"/>
</dbReference>
<dbReference type="InterPro" id="IPR050959">
    <property type="entry name" value="MarA-like"/>
</dbReference>
<sequence>MLDRLNRALERVEEDPGAPPDVTAMARDALTSEHHLRRLFSALAGMSLSEYARRRRLTLAGAEVLHGDDPLLDVAVRYGYGSAEAFARAFRSMHGVGPGEARRTGAVLASQPRMTFRLTVEGSTTVRYRIVEKEAFRLVGPRARVPLVHRGPNPDIVAFTKGLGRAVLEEVGRLSDQEPRGVLSVSVHLGSSREEGTELDYYQAAATTAPAPSGMEVLEVPAGTWVVFPYSGPSADFPEPLQRLWSDAFGHWFPSHPSYRTVEGPSILRVEYGEDHANAEAELWLPVERAD</sequence>
<dbReference type="InterPro" id="IPR009057">
    <property type="entry name" value="Homeodomain-like_sf"/>
</dbReference>
<dbReference type="Pfam" id="PF06445">
    <property type="entry name" value="GyrI-like"/>
    <property type="match status" value="1"/>
</dbReference>
<dbReference type="EMBL" id="JAUUCC010000018">
    <property type="protein sequence ID" value="MEE2050675.1"/>
    <property type="molecule type" value="Genomic_DNA"/>
</dbReference>
<keyword evidence="1" id="KW-0805">Transcription regulation</keyword>
<feature type="domain" description="HTH araC/xylS-type" evidence="4">
    <location>
        <begin position="6"/>
        <end position="104"/>
    </location>
</feature>
<dbReference type="InterPro" id="IPR018060">
    <property type="entry name" value="HTH_AraC"/>
</dbReference>
<protein>
    <submittedName>
        <fullName evidence="5">AraC family transcriptional regulator</fullName>
    </submittedName>
</protein>
<dbReference type="Gene3D" id="3.20.80.10">
    <property type="entry name" value="Regulatory factor, effector binding domain"/>
    <property type="match status" value="1"/>
</dbReference>
<dbReference type="Proteomes" id="UP001348641">
    <property type="component" value="Unassembled WGS sequence"/>
</dbReference>
<comment type="caution">
    <text evidence="5">The sequence shown here is derived from an EMBL/GenBank/DDBJ whole genome shotgun (WGS) entry which is preliminary data.</text>
</comment>
<dbReference type="SMART" id="SM00342">
    <property type="entry name" value="HTH_ARAC"/>
    <property type="match status" value="1"/>
</dbReference>
<dbReference type="SUPFAM" id="SSF46689">
    <property type="entry name" value="Homeodomain-like"/>
    <property type="match status" value="2"/>
</dbReference>
<dbReference type="InterPro" id="IPR011256">
    <property type="entry name" value="Reg_factor_effector_dom_sf"/>
</dbReference>
<evidence type="ECO:0000313" key="6">
    <source>
        <dbReference type="Proteomes" id="UP001348641"/>
    </source>
</evidence>
<keyword evidence="2" id="KW-0238">DNA-binding</keyword>